<dbReference type="Proteomes" id="UP001732700">
    <property type="component" value="Chromosome 1D"/>
</dbReference>
<evidence type="ECO:0000313" key="2">
    <source>
        <dbReference type="Proteomes" id="UP001732700"/>
    </source>
</evidence>
<name>A0ACD5TXU8_AVESA</name>
<reference evidence="1" key="1">
    <citation type="submission" date="2021-05" db="EMBL/GenBank/DDBJ databases">
        <authorList>
            <person name="Scholz U."/>
            <person name="Mascher M."/>
            <person name="Fiebig A."/>
        </authorList>
    </citation>
    <scope>NUCLEOTIDE SEQUENCE [LARGE SCALE GENOMIC DNA]</scope>
</reference>
<reference evidence="1" key="2">
    <citation type="submission" date="2025-09" db="UniProtKB">
        <authorList>
            <consortium name="EnsemblPlants"/>
        </authorList>
    </citation>
    <scope>IDENTIFICATION</scope>
</reference>
<keyword evidence="2" id="KW-1185">Reference proteome</keyword>
<sequence length="446" mass="49819">MSIQGNASMATTGNPPPASSPPAWILLDSQVSISDVPRRNESTAMAARKNGRAMEVSIRPARPPNPSRLHIHCPNLEPGSEIFVQEPRIVSTAGGLVLLRIGVGCPPTTRSFSFSSRSAGIRRELTDYFVYRLAAGGGLPSLTRLPKPPTRFFQNYEVALLPRGDHFTVAALSAARTGGEFELHLFKSEDWTWDTELVVLLREPATVPEHVCELHITSTVITVGGERGTVGWVDLWRGILLCDLLAENRNLRYVPMPRCRKNHKDKRMECCPRPYRDIAVVEGSLKLVDLEIHGDRLPENDPETEGPNFRFDDWTLTTYTKSKSETSDSWPDDWVTDSTVKASEIEIKETVRSVLLRCGRFCKPNNGEAAERKLQNLHTCQPVLGLDDDTGIVYLLTRLKFVHPHAWILAVDMRNKCVQAMVKIATERSKDLLLAYCASTIVHECD</sequence>
<protein>
    <submittedName>
        <fullName evidence="1">Uncharacterized protein</fullName>
    </submittedName>
</protein>
<evidence type="ECO:0000313" key="1">
    <source>
        <dbReference type="EnsemblPlants" id="AVESA.00010b.r2.1DG0143810.1.CDS.1"/>
    </source>
</evidence>
<accession>A0ACD5TXU8</accession>
<organism evidence="1 2">
    <name type="scientific">Avena sativa</name>
    <name type="common">Oat</name>
    <dbReference type="NCBI Taxonomy" id="4498"/>
    <lineage>
        <taxon>Eukaryota</taxon>
        <taxon>Viridiplantae</taxon>
        <taxon>Streptophyta</taxon>
        <taxon>Embryophyta</taxon>
        <taxon>Tracheophyta</taxon>
        <taxon>Spermatophyta</taxon>
        <taxon>Magnoliopsida</taxon>
        <taxon>Liliopsida</taxon>
        <taxon>Poales</taxon>
        <taxon>Poaceae</taxon>
        <taxon>BOP clade</taxon>
        <taxon>Pooideae</taxon>
        <taxon>Poodae</taxon>
        <taxon>Poeae</taxon>
        <taxon>Poeae Chloroplast Group 1 (Aveneae type)</taxon>
        <taxon>Aveninae</taxon>
        <taxon>Avena</taxon>
    </lineage>
</organism>
<dbReference type="EnsemblPlants" id="AVESA.00010b.r2.1DG0143810.1">
    <property type="protein sequence ID" value="AVESA.00010b.r2.1DG0143810.1.CDS.1"/>
    <property type="gene ID" value="AVESA.00010b.r2.1DG0143810"/>
</dbReference>
<proteinExistence type="predicted"/>